<protein>
    <submittedName>
        <fullName evidence="4">Uncharacterized protein</fullName>
    </submittedName>
</protein>
<gene>
    <name evidence="4" type="ORF">DM01DRAFT_319252</name>
</gene>
<evidence type="ECO:0000256" key="2">
    <source>
        <dbReference type="ARBA" id="ARBA00022658"/>
    </source>
</evidence>
<dbReference type="GO" id="GO:0005737">
    <property type="term" value="C:cytoplasm"/>
    <property type="evidence" value="ECO:0007669"/>
    <property type="project" value="TreeGrafter"/>
</dbReference>
<dbReference type="EMBL" id="MCGT01000030">
    <property type="protein sequence ID" value="ORX48218.1"/>
    <property type="molecule type" value="Genomic_DNA"/>
</dbReference>
<keyword evidence="3" id="KW-0143">Chaperone</keyword>
<dbReference type="AlphaFoldDB" id="A0A1X2G917"/>
<dbReference type="PANTHER" id="PTHR12425">
    <property type="entry name" value="SYNEMBRYN"/>
    <property type="match status" value="1"/>
</dbReference>
<evidence type="ECO:0000256" key="3">
    <source>
        <dbReference type="ARBA" id="ARBA00023186"/>
    </source>
</evidence>
<keyword evidence="5" id="KW-1185">Reference proteome</keyword>
<dbReference type="GO" id="GO:0007186">
    <property type="term" value="P:G protein-coupled receptor signaling pathway"/>
    <property type="evidence" value="ECO:0007669"/>
    <property type="project" value="TreeGrafter"/>
</dbReference>
<evidence type="ECO:0000313" key="5">
    <source>
        <dbReference type="Proteomes" id="UP000242146"/>
    </source>
</evidence>
<dbReference type="GO" id="GO:0005085">
    <property type="term" value="F:guanyl-nucleotide exchange factor activity"/>
    <property type="evidence" value="ECO:0007669"/>
    <property type="project" value="UniProtKB-KW"/>
</dbReference>
<dbReference type="OrthoDB" id="5585685at2759"/>
<dbReference type="PANTHER" id="PTHR12425:SF5">
    <property type="entry name" value="SYNEMBRYN"/>
    <property type="match status" value="1"/>
</dbReference>
<comment type="caution">
    <text evidence="4">The sequence shown here is derived from an EMBL/GenBank/DDBJ whole genome shotgun (WGS) entry which is preliminary data.</text>
</comment>
<organism evidence="4 5">
    <name type="scientific">Hesseltinella vesiculosa</name>
    <dbReference type="NCBI Taxonomy" id="101127"/>
    <lineage>
        <taxon>Eukaryota</taxon>
        <taxon>Fungi</taxon>
        <taxon>Fungi incertae sedis</taxon>
        <taxon>Mucoromycota</taxon>
        <taxon>Mucoromycotina</taxon>
        <taxon>Mucoromycetes</taxon>
        <taxon>Mucorales</taxon>
        <taxon>Cunninghamellaceae</taxon>
        <taxon>Hesseltinella</taxon>
    </lineage>
</organism>
<keyword evidence="2" id="KW-0344">Guanine-nucleotide releasing factor</keyword>
<dbReference type="InterPro" id="IPR016024">
    <property type="entry name" value="ARM-type_fold"/>
</dbReference>
<accession>A0A1X2G917</accession>
<reference evidence="4 5" key="1">
    <citation type="submission" date="2016-07" db="EMBL/GenBank/DDBJ databases">
        <title>Pervasive Adenine N6-methylation of Active Genes in Fungi.</title>
        <authorList>
            <consortium name="DOE Joint Genome Institute"/>
            <person name="Mondo S.J."/>
            <person name="Dannebaum R.O."/>
            <person name="Kuo R.C."/>
            <person name="Labutti K."/>
            <person name="Haridas S."/>
            <person name="Kuo A."/>
            <person name="Salamov A."/>
            <person name="Ahrendt S.R."/>
            <person name="Lipzen A."/>
            <person name="Sullivan W."/>
            <person name="Andreopoulos W.B."/>
            <person name="Clum A."/>
            <person name="Lindquist E."/>
            <person name="Daum C."/>
            <person name="Ramamoorthy G.K."/>
            <person name="Gryganskyi A."/>
            <person name="Culley D."/>
            <person name="Magnuson J.K."/>
            <person name="James T.Y."/>
            <person name="O'Malley M.A."/>
            <person name="Stajich J.E."/>
            <person name="Spatafora J.W."/>
            <person name="Visel A."/>
            <person name="Grigoriev I.V."/>
        </authorList>
    </citation>
    <scope>NUCLEOTIDE SEQUENCE [LARGE SCALE GENOMIC DNA]</scope>
    <source>
        <strain evidence="4 5">NRRL 3301</strain>
    </source>
</reference>
<proteinExistence type="inferred from homology"/>
<dbReference type="InterPro" id="IPR019318">
    <property type="entry name" value="Gua_nucleotide_exch_fac_Ric8"/>
</dbReference>
<dbReference type="GO" id="GO:0001965">
    <property type="term" value="F:G-protein alpha-subunit binding"/>
    <property type="evidence" value="ECO:0007669"/>
    <property type="project" value="TreeGrafter"/>
</dbReference>
<evidence type="ECO:0000313" key="4">
    <source>
        <dbReference type="EMBL" id="ORX48218.1"/>
    </source>
</evidence>
<sequence length="280" mass="31801">MRLAGIAESAEFVDDECTHEALKCVYNCIFLHDGVKDYFESHKGIQISCRWLQQSPLSLPVQFLLCRILFFMAVRRPDIVDLIMTCNLASPMERILNENVDKLLAEPDMDTSQPINSVTVINEALKLLFSMTVTMEQKDTKENASIDSFKRSLVPIMKLVFRVPAPKPMPMTPPLSHAIHVLMQYPYEPMHEVWMADYESFVPIGTTLKDSRGYLVDTLTRRLQDTIDYLLPTGDPDHAAHSQHYNLDAALSPIILVIRTLAHGDVSARALFAQEMLPQR</sequence>
<dbReference type="STRING" id="101127.A0A1X2G917"/>
<dbReference type="Pfam" id="PF10165">
    <property type="entry name" value="Ric8"/>
    <property type="match status" value="1"/>
</dbReference>
<dbReference type="Proteomes" id="UP000242146">
    <property type="component" value="Unassembled WGS sequence"/>
</dbReference>
<dbReference type="SUPFAM" id="SSF48371">
    <property type="entry name" value="ARM repeat"/>
    <property type="match status" value="1"/>
</dbReference>
<evidence type="ECO:0000256" key="1">
    <source>
        <dbReference type="ARBA" id="ARBA00009049"/>
    </source>
</evidence>
<comment type="similarity">
    <text evidence="1">Belongs to the synembryn family.</text>
</comment>
<name>A0A1X2G917_9FUNG</name>